<dbReference type="PANTHER" id="PTHR31016">
    <property type="entry name" value="OS04G0228100 PROTEIN"/>
    <property type="match status" value="1"/>
</dbReference>
<keyword evidence="1" id="KW-0175">Coiled coil</keyword>
<dbReference type="Proteomes" id="UP000428333">
    <property type="component" value="Linkage Group LG03"/>
</dbReference>
<dbReference type="AlphaFoldDB" id="A0A6A4MB44"/>
<feature type="compositionally biased region" description="Basic and acidic residues" evidence="2">
    <location>
        <begin position="124"/>
        <end position="135"/>
    </location>
</feature>
<dbReference type="EMBL" id="QEFC01000547">
    <property type="protein sequence ID" value="KAE9463887.1"/>
    <property type="molecule type" value="Genomic_DNA"/>
</dbReference>
<sequence length="328" mass="37610">MAVSLEEESSTPDNLNKESTSRTNSSPMISPASDKRFWSALRSRIDAILENRKPFDPSLPAKLNAGGSDRAKRMKEDSLLLLKARDLSRPPTLTEIYQSAMEKAKSTEKEPEKSKEEEEEESDEGKRGQKRKFEEQGDDSLQENEKRPIEKGKLNKAKNLAISMATKATSLARELRSIKSDLCFVQERCAILEEENRRLRDGFSKGIRPEEDDLVRLQLEALLFEKSRLANENANLTRENQCLHQVVEYHQITSQDLSPPASYYEHVVRGMCLDFSSPSPAIPEEEEEREGEDGDEVSRMPRRDVFGLCNYLDECYDEEQQHEEEEDF</sequence>
<keyword evidence="4" id="KW-1185">Reference proteome</keyword>
<comment type="caution">
    <text evidence="3">The sequence shown here is derived from an EMBL/GenBank/DDBJ whole genome shotgun (WGS) entry which is preliminary data.</text>
</comment>
<feature type="compositionally biased region" description="Basic and acidic residues" evidence="2">
    <location>
        <begin position="143"/>
        <end position="152"/>
    </location>
</feature>
<accession>A0A6A4MB44</accession>
<gene>
    <name evidence="3" type="ORF">C3L33_04101</name>
</gene>
<protein>
    <submittedName>
        <fullName evidence="3">Uncharacterized protein</fullName>
    </submittedName>
</protein>
<dbReference type="PANTHER" id="PTHR31016:SF2">
    <property type="entry name" value="OS04G0228100 PROTEIN"/>
    <property type="match status" value="1"/>
</dbReference>
<feature type="compositionally biased region" description="Acidic residues" evidence="2">
    <location>
        <begin position="1"/>
        <end position="10"/>
    </location>
</feature>
<evidence type="ECO:0000313" key="3">
    <source>
        <dbReference type="EMBL" id="KAE9463887.1"/>
    </source>
</evidence>
<feature type="region of interest" description="Disordered" evidence="2">
    <location>
        <begin position="1"/>
        <end position="35"/>
    </location>
</feature>
<name>A0A6A4MB44_9ERIC</name>
<feature type="non-terminal residue" evidence="3">
    <location>
        <position position="1"/>
    </location>
</feature>
<reference evidence="3 4" key="1">
    <citation type="journal article" date="2019" name="Genome Biol. Evol.">
        <title>The Rhododendron genome and chromosomal organization provide insight into shared whole-genome duplications across the heath family (Ericaceae).</title>
        <authorList>
            <person name="Soza V.L."/>
            <person name="Lindsley D."/>
            <person name="Waalkes A."/>
            <person name="Ramage E."/>
            <person name="Patwardhan R.P."/>
            <person name="Burton J.N."/>
            <person name="Adey A."/>
            <person name="Kumar A."/>
            <person name="Qiu R."/>
            <person name="Shendure J."/>
            <person name="Hall B."/>
        </authorList>
    </citation>
    <scope>NUCLEOTIDE SEQUENCE [LARGE SCALE GENOMIC DNA]</scope>
    <source>
        <strain evidence="3">RSF 1966-606</strain>
    </source>
</reference>
<evidence type="ECO:0000256" key="2">
    <source>
        <dbReference type="SAM" id="MobiDB-lite"/>
    </source>
</evidence>
<evidence type="ECO:0000313" key="4">
    <source>
        <dbReference type="Proteomes" id="UP000428333"/>
    </source>
</evidence>
<evidence type="ECO:0000256" key="1">
    <source>
        <dbReference type="SAM" id="Coils"/>
    </source>
</evidence>
<feature type="region of interest" description="Disordered" evidence="2">
    <location>
        <begin position="101"/>
        <end position="152"/>
    </location>
</feature>
<feature type="coiled-coil region" evidence="1">
    <location>
        <begin position="219"/>
        <end position="246"/>
    </location>
</feature>
<feature type="region of interest" description="Disordered" evidence="2">
    <location>
        <begin position="277"/>
        <end position="301"/>
    </location>
</feature>
<feature type="region of interest" description="Disordered" evidence="2">
    <location>
        <begin position="49"/>
        <end position="73"/>
    </location>
</feature>
<feature type="compositionally biased region" description="Acidic residues" evidence="2">
    <location>
        <begin position="283"/>
        <end position="295"/>
    </location>
</feature>
<feature type="compositionally biased region" description="Basic and acidic residues" evidence="2">
    <location>
        <begin position="102"/>
        <end position="116"/>
    </location>
</feature>
<proteinExistence type="predicted"/>
<organism evidence="3 4">
    <name type="scientific">Rhododendron williamsianum</name>
    <dbReference type="NCBI Taxonomy" id="262921"/>
    <lineage>
        <taxon>Eukaryota</taxon>
        <taxon>Viridiplantae</taxon>
        <taxon>Streptophyta</taxon>
        <taxon>Embryophyta</taxon>
        <taxon>Tracheophyta</taxon>
        <taxon>Spermatophyta</taxon>
        <taxon>Magnoliopsida</taxon>
        <taxon>eudicotyledons</taxon>
        <taxon>Gunneridae</taxon>
        <taxon>Pentapetalae</taxon>
        <taxon>asterids</taxon>
        <taxon>Ericales</taxon>
        <taxon>Ericaceae</taxon>
        <taxon>Ericoideae</taxon>
        <taxon>Rhodoreae</taxon>
        <taxon>Rhododendron</taxon>
    </lineage>
</organism>
<dbReference type="OrthoDB" id="1924603at2759"/>